<organism evidence="1 2">
    <name type="scientific">Enterococcus cecorum</name>
    <dbReference type="NCBI Taxonomy" id="44008"/>
    <lineage>
        <taxon>Bacteria</taxon>
        <taxon>Bacillati</taxon>
        <taxon>Bacillota</taxon>
        <taxon>Bacilli</taxon>
        <taxon>Lactobacillales</taxon>
        <taxon>Enterococcaceae</taxon>
        <taxon>Enterococcus</taxon>
    </lineage>
</organism>
<comment type="caution">
    <text evidence="1">The sequence shown here is derived from an EMBL/GenBank/DDBJ whole genome shotgun (WGS) entry which is preliminary data.</text>
</comment>
<gene>
    <name evidence="1" type="ORF">HF857_11865</name>
</gene>
<evidence type="ECO:0000313" key="2">
    <source>
        <dbReference type="Proteomes" id="UP000588071"/>
    </source>
</evidence>
<accession>A0A7X9NNY3</accession>
<dbReference type="AlphaFoldDB" id="A0A7X9NNY3"/>
<sequence>MEIRYKNSKLKKVCTDAIVAKKTYGLEMAIKIAMRIEEISLSESVEEMIKFRLGRCHELKGSRKKQYAVDLVHPYRMVFEKSYEMVDSQKKKC</sequence>
<dbReference type="InterPro" id="IPR035093">
    <property type="entry name" value="RelE/ParE_toxin_dom_sf"/>
</dbReference>
<proteinExistence type="predicted"/>
<reference evidence="1 2" key="1">
    <citation type="submission" date="2020-04" db="EMBL/GenBank/DDBJ databases">
        <authorList>
            <person name="Hitch T.C.A."/>
            <person name="Wylensek D."/>
            <person name="Clavel T."/>
        </authorList>
    </citation>
    <scope>NUCLEOTIDE SEQUENCE [LARGE SCALE GENOMIC DNA]</scope>
    <source>
        <strain evidence="1 2">WCA-380-WT-3C</strain>
    </source>
</reference>
<dbReference type="EMBL" id="JABAFV010000042">
    <property type="protein sequence ID" value="NME50872.1"/>
    <property type="molecule type" value="Genomic_DNA"/>
</dbReference>
<protein>
    <submittedName>
        <fullName evidence="1">Plasmid maintenance system killer protein</fullName>
    </submittedName>
</protein>
<name>A0A7X9NNY3_9ENTE</name>
<dbReference type="Gene3D" id="3.30.2310.20">
    <property type="entry name" value="RelE-like"/>
    <property type="match status" value="1"/>
</dbReference>
<dbReference type="Proteomes" id="UP000588071">
    <property type="component" value="Unassembled WGS sequence"/>
</dbReference>
<evidence type="ECO:0000313" key="1">
    <source>
        <dbReference type="EMBL" id="NME50872.1"/>
    </source>
</evidence>
<dbReference type="RefSeq" id="WP_168932059.1">
    <property type="nucleotide sequence ID" value="NZ_JABAFV010000042.1"/>
</dbReference>